<proteinExistence type="predicted"/>
<comment type="caution">
    <text evidence="1">The sequence shown here is derived from an EMBL/GenBank/DDBJ whole genome shotgun (WGS) entry which is preliminary data.</text>
</comment>
<dbReference type="Gene3D" id="1.25.10.90">
    <property type="match status" value="1"/>
</dbReference>
<dbReference type="PANTHER" id="PTHR34070:SF1">
    <property type="entry name" value="DNA ALKYLATION REPAIR PROTEIN"/>
    <property type="match status" value="1"/>
</dbReference>
<protein>
    <recommendedName>
        <fullName evidence="3">DNA alkylation repair protein</fullName>
    </recommendedName>
</protein>
<sequence>MKYIDQLRVALQEKKNPEEAEKMSKYMRGQYEYFGLRAPIMKETMKAFIKENGLIAHNDLFSFLREAWSMPEREMQMAGLALADKVKKQMTLEDIEWIEFIIVNKSWWDTVDHIAKHIAGYYFAKFPEEITPVTERWIASKNIWLMRSAILFQLGYKEKTDHKLLAHIIKETKYEQDFFIRKGIGWALREYAYTNEEWVWEFVHSEELSPLSYKEAIKNIKKTKQPS</sequence>
<evidence type="ECO:0000313" key="2">
    <source>
        <dbReference type="Proteomes" id="UP000076567"/>
    </source>
</evidence>
<dbReference type="AlphaFoldDB" id="A0A163RZG4"/>
<name>A0A163RZG4_9BACL</name>
<evidence type="ECO:0008006" key="3">
    <source>
        <dbReference type="Google" id="ProtNLM"/>
    </source>
</evidence>
<dbReference type="PANTHER" id="PTHR34070">
    <property type="entry name" value="ARMADILLO-TYPE FOLD"/>
    <property type="match status" value="1"/>
</dbReference>
<evidence type="ECO:0000313" key="1">
    <source>
        <dbReference type="EMBL" id="KZE67818.1"/>
    </source>
</evidence>
<dbReference type="EMBL" id="LRFC01000008">
    <property type="protein sequence ID" value="KZE67818.1"/>
    <property type="molecule type" value="Genomic_DNA"/>
</dbReference>
<dbReference type="RefSeq" id="WP_066239171.1">
    <property type="nucleotide sequence ID" value="NZ_LRFC01000008.1"/>
</dbReference>
<dbReference type="InterPro" id="IPR016024">
    <property type="entry name" value="ARM-type_fold"/>
</dbReference>
<keyword evidence="2" id="KW-1185">Reference proteome</keyword>
<dbReference type="CDD" id="cd07064">
    <property type="entry name" value="AlkD_like_1"/>
    <property type="match status" value="1"/>
</dbReference>
<dbReference type="Pfam" id="PF08713">
    <property type="entry name" value="DNA_alkylation"/>
    <property type="match status" value="1"/>
</dbReference>
<dbReference type="InterPro" id="IPR014825">
    <property type="entry name" value="DNA_alkylation"/>
</dbReference>
<accession>A0A163RZG4</accession>
<organism evidence="1 2">
    <name type="scientific">Fictibacillus phosphorivorans</name>
    <dbReference type="NCBI Taxonomy" id="1221500"/>
    <lineage>
        <taxon>Bacteria</taxon>
        <taxon>Bacillati</taxon>
        <taxon>Bacillota</taxon>
        <taxon>Bacilli</taxon>
        <taxon>Bacillales</taxon>
        <taxon>Fictibacillaceae</taxon>
        <taxon>Fictibacillus</taxon>
    </lineage>
</organism>
<dbReference type="Proteomes" id="UP000076567">
    <property type="component" value="Unassembled WGS sequence"/>
</dbReference>
<gene>
    <name evidence="1" type="ORF">AWM68_18810</name>
</gene>
<dbReference type="SUPFAM" id="SSF48371">
    <property type="entry name" value="ARM repeat"/>
    <property type="match status" value="1"/>
</dbReference>
<reference evidence="2" key="1">
    <citation type="submission" date="2016-01" db="EMBL/GenBank/DDBJ databases">
        <title>Draft genome of Chromobacterium sp. F49.</title>
        <authorList>
            <person name="Hong K.W."/>
        </authorList>
    </citation>
    <scope>NUCLEOTIDE SEQUENCE [LARGE SCALE GENOMIC DNA]</scope>
    <source>
        <strain evidence="2">P7IIIA</strain>
    </source>
</reference>